<dbReference type="GO" id="GO:0043565">
    <property type="term" value="F:sequence-specific DNA binding"/>
    <property type="evidence" value="ECO:0007669"/>
    <property type="project" value="InterPro"/>
</dbReference>
<name>A0A3R8J8M0_9LACO</name>
<dbReference type="InterPro" id="IPR035451">
    <property type="entry name" value="Ada-like_dom_sf"/>
</dbReference>
<dbReference type="Proteomes" id="UP000283633">
    <property type="component" value="Unassembled WGS sequence"/>
</dbReference>
<evidence type="ECO:0000256" key="2">
    <source>
        <dbReference type="ARBA" id="ARBA00022603"/>
    </source>
</evidence>
<evidence type="ECO:0000256" key="6">
    <source>
        <dbReference type="ARBA" id="ARBA00023163"/>
    </source>
</evidence>
<keyword evidence="3" id="KW-0805">Transcription regulation</keyword>
<evidence type="ECO:0000313" key="8">
    <source>
        <dbReference type="EMBL" id="RRK11354.1"/>
    </source>
</evidence>
<dbReference type="AlphaFoldDB" id="A0A3R8J8M0"/>
<proteinExistence type="predicted"/>
<feature type="domain" description="HTH araC/xylS-type" evidence="7">
    <location>
        <begin position="81"/>
        <end position="179"/>
    </location>
</feature>
<dbReference type="InterPro" id="IPR018060">
    <property type="entry name" value="HTH_AraC"/>
</dbReference>
<dbReference type="InterPro" id="IPR016220">
    <property type="entry name" value="Me-P-triester_DNA_alkyl-Trfase"/>
</dbReference>
<dbReference type="PANTHER" id="PTHR43280">
    <property type="entry name" value="ARAC-FAMILY TRANSCRIPTIONAL REGULATOR"/>
    <property type="match status" value="1"/>
</dbReference>
<dbReference type="Gene3D" id="3.40.10.10">
    <property type="entry name" value="DNA Methylphosphotriester Repair Domain"/>
    <property type="match status" value="1"/>
</dbReference>
<dbReference type="SUPFAM" id="SSF57884">
    <property type="entry name" value="Ada DNA repair protein, N-terminal domain (N-Ada 10)"/>
    <property type="match status" value="1"/>
</dbReference>
<dbReference type="OrthoDB" id="9802228at2"/>
<organism evidence="8 9">
    <name type="scientific">Lactiplantibacillus garii</name>
    <dbReference type="NCBI Taxonomy" id="2306423"/>
    <lineage>
        <taxon>Bacteria</taxon>
        <taxon>Bacillati</taxon>
        <taxon>Bacillota</taxon>
        <taxon>Bacilli</taxon>
        <taxon>Lactobacillales</taxon>
        <taxon>Lactobacillaceae</taxon>
        <taxon>Lactiplantibacillus</taxon>
    </lineage>
</organism>
<gene>
    <name evidence="8" type="ORF">D1831_02960</name>
</gene>
<dbReference type="InterPro" id="IPR004026">
    <property type="entry name" value="Ada_DNA_repair_Zn-bd"/>
</dbReference>
<dbReference type="InterPro" id="IPR009057">
    <property type="entry name" value="Homeodomain-like_sf"/>
</dbReference>
<dbReference type="PRINTS" id="PR00032">
    <property type="entry name" value="HTHARAC"/>
</dbReference>
<keyword evidence="5" id="KW-0010">Activator</keyword>
<dbReference type="RefSeq" id="WP_125071436.1">
    <property type="nucleotide sequence ID" value="NZ_QWZQ01000006.1"/>
</dbReference>
<dbReference type="GO" id="GO:0008168">
    <property type="term" value="F:methyltransferase activity"/>
    <property type="evidence" value="ECO:0007669"/>
    <property type="project" value="UniProtKB-KW"/>
</dbReference>
<dbReference type="PROSITE" id="PS01124">
    <property type="entry name" value="HTH_ARAC_FAMILY_2"/>
    <property type="match status" value="1"/>
</dbReference>
<evidence type="ECO:0000259" key="7">
    <source>
        <dbReference type="PROSITE" id="PS01124"/>
    </source>
</evidence>
<accession>A0A3R8J8M0</accession>
<evidence type="ECO:0000256" key="4">
    <source>
        <dbReference type="ARBA" id="ARBA00023125"/>
    </source>
</evidence>
<evidence type="ECO:0000256" key="3">
    <source>
        <dbReference type="ARBA" id="ARBA00023015"/>
    </source>
</evidence>
<evidence type="ECO:0000256" key="1">
    <source>
        <dbReference type="ARBA" id="ARBA00001947"/>
    </source>
</evidence>
<dbReference type="SMART" id="SM00342">
    <property type="entry name" value="HTH_ARAC"/>
    <property type="match status" value="1"/>
</dbReference>
<dbReference type="Gene3D" id="1.10.10.60">
    <property type="entry name" value="Homeodomain-like"/>
    <property type="match status" value="2"/>
</dbReference>
<keyword evidence="2" id="KW-0489">Methyltransferase</keyword>
<dbReference type="EMBL" id="QWZQ01000006">
    <property type="protein sequence ID" value="RRK11354.1"/>
    <property type="molecule type" value="Genomic_DNA"/>
</dbReference>
<dbReference type="PIRSF" id="PIRSF000408">
    <property type="entry name" value="Alkyltransferas_AdaA"/>
    <property type="match status" value="1"/>
</dbReference>
<dbReference type="SUPFAM" id="SSF46689">
    <property type="entry name" value="Homeodomain-like"/>
    <property type="match status" value="2"/>
</dbReference>
<sequence length="181" mass="20608">MIPTTVEWHAIATNDPRADGQFYYGVMSTGIFCRPSCKSRLPLRQNVQIFKTTTAAVRAGLRPCKRCRPTGQLVSPATWVTEIKTIIKHHYAEPLTLNDLAWLAHGAPYYLHHVFQRETGQTPLAYVQRVRFQHAQRLLRTTALPIQTVAQRCGFTSASYFSTQFKVVTGMTPRQFRQTVN</sequence>
<evidence type="ECO:0000256" key="5">
    <source>
        <dbReference type="ARBA" id="ARBA00023159"/>
    </source>
</evidence>
<comment type="caution">
    <text evidence="8">The sequence shown here is derived from an EMBL/GenBank/DDBJ whole genome shotgun (WGS) entry which is preliminary data.</text>
</comment>
<dbReference type="Pfam" id="PF02805">
    <property type="entry name" value="Ada_Zn_binding"/>
    <property type="match status" value="1"/>
</dbReference>
<dbReference type="Pfam" id="PF12833">
    <property type="entry name" value="HTH_18"/>
    <property type="match status" value="1"/>
</dbReference>
<protein>
    <submittedName>
        <fullName evidence="8">Helix-turn-helix domain-containing protein</fullName>
    </submittedName>
</protein>
<dbReference type="PANTHER" id="PTHR43280:SF28">
    <property type="entry name" value="HTH-TYPE TRANSCRIPTIONAL ACTIVATOR RHAS"/>
    <property type="match status" value="1"/>
</dbReference>
<comment type="cofactor">
    <cofactor evidence="1">
        <name>Zn(2+)</name>
        <dbReference type="ChEBI" id="CHEBI:29105"/>
    </cofactor>
</comment>
<dbReference type="GO" id="GO:0006281">
    <property type="term" value="P:DNA repair"/>
    <property type="evidence" value="ECO:0007669"/>
    <property type="project" value="InterPro"/>
</dbReference>
<dbReference type="GO" id="GO:0032259">
    <property type="term" value="P:methylation"/>
    <property type="evidence" value="ECO:0007669"/>
    <property type="project" value="UniProtKB-KW"/>
</dbReference>
<dbReference type="GO" id="GO:0008270">
    <property type="term" value="F:zinc ion binding"/>
    <property type="evidence" value="ECO:0007669"/>
    <property type="project" value="InterPro"/>
</dbReference>
<keyword evidence="2" id="KW-0808">Transferase</keyword>
<evidence type="ECO:0000313" key="9">
    <source>
        <dbReference type="Proteomes" id="UP000283633"/>
    </source>
</evidence>
<dbReference type="GO" id="GO:0003700">
    <property type="term" value="F:DNA-binding transcription factor activity"/>
    <property type="evidence" value="ECO:0007669"/>
    <property type="project" value="InterPro"/>
</dbReference>
<keyword evidence="4" id="KW-0238">DNA-binding</keyword>
<dbReference type="InterPro" id="IPR020449">
    <property type="entry name" value="Tscrpt_reg_AraC-type_HTH"/>
</dbReference>
<keyword evidence="6" id="KW-0804">Transcription</keyword>
<reference evidence="8 9" key="1">
    <citation type="submission" date="2018-08" db="EMBL/GenBank/DDBJ databases">
        <title>Genome Lactobacillus garii FI11369.</title>
        <authorList>
            <person name="Diaz M."/>
            <person name="Narbad A."/>
        </authorList>
    </citation>
    <scope>NUCLEOTIDE SEQUENCE [LARGE SCALE GENOMIC DNA]</scope>
    <source>
        <strain evidence="8 9">FI11369</strain>
    </source>
</reference>
<keyword evidence="9" id="KW-1185">Reference proteome</keyword>